<dbReference type="GeneID" id="20653201"/>
<evidence type="ECO:0000256" key="1">
    <source>
        <dbReference type="SAM" id="Phobius"/>
    </source>
</evidence>
<dbReference type="EMBL" id="JH159169">
    <property type="protein sequence ID" value="EGZ05060.1"/>
    <property type="molecule type" value="Genomic_DNA"/>
</dbReference>
<feature type="transmembrane region" description="Helical" evidence="1">
    <location>
        <begin position="7"/>
        <end position="30"/>
    </location>
</feature>
<accession>G5AH81</accession>
<reference evidence="2 3" key="1">
    <citation type="journal article" date="2006" name="Science">
        <title>Phytophthora genome sequences uncover evolutionary origins and mechanisms of pathogenesis.</title>
        <authorList>
            <person name="Tyler B.M."/>
            <person name="Tripathy S."/>
            <person name="Zhang X."/>
            <person name="Dehal P."/>
            <person name="Jiang R.H."/>
            <person name="Aerts A."/>
            <person name="Arredondo F.D."/>
            <person name="Baxter L."/>
            <person name="Bensasson D."/>
            <person name="Beynon J.L."/>
            <person name="Chapman J."/>
            <person name="Damasceno C.M."/>
            <person name="Dorrance A.E."/>
            <person name="Dou D."/>
            <person name="Dickerman A.W."/>
            <person name="Dubchak I.L."/>
            <person name="Garbelotto M."/>
            <person name="Gijzen M."/>
            <person name="Gordon S.G."/>
            <person name="Govers F."/>
            <person name="Grunwald N.J."/>
            <person name="Huang W."/>
            <person name="Ivors K.L."/>
            <person name="Jones R.W."/>
            <person name="Kamoun S."/>
            <person name="Krampis K."/>
            <person name="Lamour K.H."/>
            <person name="Lee M.K."/>
            <person name="McDonald W.H."/>
            <person name="Medina M."/>
            <person name="Meijer H.J."/>
            <person name="Nordberg E.K."/>
            <person name="Maclean D.J."/>
            <person name="Ospina-Giraldo M.D."/>
            <person name="Morris P.F."/>
            <person name="Phuntumart V."/>
            <person name="Putnam N.H."/>
            <person name="Rash S."/>
            <person name="Rose J.K."/>
            <person name="Sakihama Y."/>
            <person name="Salamov A.A."/>
            <person name="Savidor A."/>
            <person name="Scheuring C.F."/>
            <person name="Smith B.M."/>
            <person name="Sobral B.W."/>
            <person name="Terry A."/>
            <person name="Torto-Alalibo T.A."/>
            <person name="Win J."/>
            <person name="Xu Z."/>
            <person name="Zhang H."/>
            <person name="Grigoriev I.V."/>
            <person name="Rokhsar D.S."/>
            <person name="Boore J.L."/>
        </authorList>
    </citation>
    <scope>NUCLEOTIDE SEQUENCE [LARGE SCALE GENOMIC DNA]</scope>
    <source>
        <strain evidence="2 3">P6497</strain>
    </source>
</reference>
<keyword evidence="1" id="KW-0812">Transmembrane</keyword>
<protein>
    <submittedName>
        <fullName evidence="2">Uncharacterized protein</fullName>
    </submittedName>
</protein>
<organism evidence="2 3">
    <name type="scientific">Phytophthora sojae (strain P6497)</name>
    <name type="common">Soybean stem and root rot agent</name>
    <name type="synonym">Phytophthora megasperma f. sp. glycines</name>
    <dbReference type="NCBI Taxonomy" id="1094619"/>
    <lineage>
        <taxon>Eukaryota</taxon>
        <taxon>Sar</taxon>
        <taxon>Stramenopiles</taxon>
        <taxon>Oomycota</taxon>
        <taxon>Peronosporomycetes</taxon>
        <taxon>Peronosporales</taxon>
        <taxon>Peronosporaceae</taxon>
        <taxon>Phytophthora</taxon>
    </lineage>
</organism>
<keyword evidence="1" id="KW-1133">Transmembrane helix</keyword>
<sequence length="126" mass="12938">MGCCAKCCACAILTQLAVLLLIIPVAYFSYDYYLKPWAEDHYDEAVAAAQTVASRAASAAGDVDTSGISCGDCLGVNLEYPISGLNTDYSSFQISVMNDAGNYLTAITSSGVAIAGVAAIGTTMVG</sequence>
<dbReference type="Proteomes" id="UP000002640">
    <property type="component" value="Unassembled WGS sequence"/>
</dbReference>
<dbReference type="KEGG" id="psoj:PHYSODRAFT_459734"/>
<dbReference type="InParanoid" id="G5AH81"/>
<evidence type="ECO:0000313" key="3">
    <source>
        <dbReference type="Proteomes" id="UP000002640"/>
    </source>
</evidence>
<dbReference type="OMA" id="AKCCACA"/>
<keyword evidence="1" id="KW-0472">Membrane</keyword>
<keyword evidence="3" id="KW-1185">Reference proteome</keyword>
<dbReference type="AlphaFoldDB" id="G5AH81"/>
<gene>
    <name evidence="2" type="ORF">PHYSODRAFT_459734</name>
</gene>
<feature type="transmembrane region" description="Helical" evidence="1">
    <location>
        <begin position="103"/>
        <end position="125"/>
    </location>
</feature>
<dbReference type="RefSeq" id="XP_009539432.1">
    <property type="nucleotide sequence ID" value="XM_009541137.1"/>
</dbReference>
<proteinExistence type="predicted"/>
<feature type="non-terminal residue" evidence="2">
    <location>
        <position position="126"/>
    </location>
</feature>
<evidence type="ECO:0000313" key="2">
    <source>
        <dbReference type="EMBL" id="EGZ05060.1"/>
    </source>
</evidence>
<name>G5AH81_PHYSP</name>